<dbReference type="InterPro" id="IPR000719">
    <property type="entry name" value="Prot_kinase_dom"/>
</dbReference>
<proteinExistence type="inferred from homology"/>
<evidence type="ECO:0000259" key="5">
    <source>
        <dbReference type="PROSITE" id="PS50011"/>
    </source>
</evidence>
<dbReference type="GO" id="GO:0016301">
    <property type="term" value="F:kinase activity"/>
    <property type="evidence" value="ECO:0007669"/>
    <property type="project" value="UniProtKB-KW"/>
</dbReference>
<dbReference type="Proteomes" id="UP000474567">
    <property type="component" value="Unassembled WGS sequence"/>
</dbReference>
<sequence length="434" mass="49977">MKTIDYIPTSKIERASKLVQTGAKIGVNYIKHYAEKMVNSDLTRDKLNENNAEDIYDGLKSLKGSALKVAQMLSMDKNFLPQAYVEKFSLSQFSVPPLSAPLVLKTFKTNFGKTPYEIFDEFNANSVNAASIGQVHLAVKDGKKLAVKIQYPGVANSISSDLALVKPIAIRMFNLQGKDSDKYFKEVEDKLIEETNYLLELQQSKEVVEACSKIENILFPDYYPEFSSEKIITMDWMSGIHLSEFTAKNTDQKVGDKIGQALWDFYMYQIHVLRKVHADPHPGNFLVDDNNQLIALDFGCMKQIPDDFYVPYFELINKNVITDEKLFNQKLFELEILRPDDSASEVEYFTEMFHDLLSLFTKPFQDETFDFADETFFENIAKLGERFTNDTNLKKMNGNRGSKHFIYMNRTFFGLYNLMFDLKAKIVVENYVKY</sequence>
<dbReference type="InterPro" id="IPR051409">
    <property type="entry name" value="Atypical_kinase_ADCK"/>
</dbReference>
<dbReference type="EMBL" id="CADCST010000113">
    <property type="protein sequence ID" value="CAA9201406.1"/>
    <property type="molecule type" value="Genomic_DNA"/>
</dbReference>
<keyword evidence="7" id="KW-1185">Reference proteome</keyword>
<evidence type="ECO:0000313" key="7">
    <source>
        <dbReference type="Proteomes" id="UP000474567"/>
    </source>
</evidence>
<organism evidence="6 7">
    <name type="scientific">Flavobacterium collinsii</name>
    <dbReference type="NCBI Taxonomy" id="1114861"/>
    <lineage>
        <taxon>Bacteria</taxon>
        <taxon>Pseudomonadati</taxon>
        <taxon>Bacteroidota</taxon>
        <taxon>Flavobacteriia</taxon>
        <taxon>Flavobacteriales</taxon>
        <taxon>Flavobacteriaceae</taxon>
        <taxon>Flavobacterium</taxon>
    </lineage>
</organism>
<reference evidence="6 7" key="1">
    <citation type="submission" date="2020-02" db="EMBL/GenBank/DDBJ databases">
        <authorList>
            <person name="Criscuolo A."/>
        </authorList>
    </citation>
    <scope>NUCLEOTIDE SEQUENCE [LARGE SCALE GENOMIC DNA]</scope>
    <source>
        <strain evidence="6">CECT7796</strain>
    </source>
</reference>
<keyword evidence="6" id="KW-0418">Kinase</keyword>
<dbReference type="RefSeq" id="WP_173967587.1">
    <property type="nucleotide sequence ID" value="NZ_CADCST010000113.1"/>
</dbReference>
<gene>
    <name evidence="6" type="primary">ubiB</name>
    <name evidence="6" type="ORF">FLACOL7796_03733</name>
</gene>
<evidence type="ECO:0000256" key="3">
    <source>
        <dbReference type="ARBA" id="ARBA00022741"/>
    </source>
</evidence>
<accession>A0ABN7ERK2</accession>
<comment type="caution">
    <text evidence="6">The sequence shown here is derived from an EMBL/GenBank/DDBJ whole genome shotgun (WGS) entry which is preliminary data.</text>
</comment>
<dbReference type="InterPro" id="IPR004147">
    <property type="entry name" value="ABC1_dom"/>
</dbReference>
<evidence type="ECO:0000256" key="1">
    <source>
        <dbReference type="ARBA" id="ARBA00009670"/>
    </source>
</evidence>
<dbReference type="PANTHER" id="PTHR43851">
    <property type="match status" value="1"/>
</dbReference>
<comment type="similarity">
    <text evidence="1">Belongs to the protein kinase superfamily. ADCK protein kinase family.</text>
</comment>
<dbReference type="PROSITE" id="PS50011">
    <property type="entry name" value="PROTEIN_KINASE_DOM"/>
    <property type="match status" value="1"/>
</dbReference>
<dbReference type="Pfam" id="PF03109">
    <property type="entry name" value="ABC1"/>
    <property type="match status" value="1"/>
</dbReference>
<evidence type="ECO:0000256" key="4">
    <source>
        <dbReference type="ARBA" id="ARBA00022840"/>
    </source>
</evidence>
<dbReference type="InterPro" id="IPR011009">
    <property type="entry name" value="Kinase-like_dom_sf"/>
</dbReference>
<keyword evidence="4" id="KW-0067">ATP-binding</keyword>
<keyword evidence="2 6" id="KW-0808">Transferase</keyword>
<keyword evidence="3" id="KW-0547">Nucleotide-binding</keyword>
<dbReference type="CDD" id="cd13970">
    <property type="entry name" value="ABC1_ADCK3"/>
    <property type="match status" value="1"/>
</dbReference>
<evidence type="ECO:0000313" key="6">
    <source>
        <dbReference type="EMBL" id="CAA9201406.1"/>
    </source>
</evidence>
<dbReference type="InterPro" id="IPR034646">
    <property type="entry name" value="ADCK3_dom"/>
</dbReference>
<evidence type="ECO:0000256" key="2">
    <source>
        <dbReference type="ARBA" id="ARBA00022679"/>
    </source>
</evidence>
<name>A0ABN7ERK2_9FLAO</name>
<protein>
    <submittedName>
        <fullName evidence="6">Protein kinase UbiB</fullName>
        <ecNumber evidence="6">2.7.-.-</ecNumber>
    </submittedName>
</protein>
<dbReference type="Gene3D" id="1.10.510.10">
    <property type="entry name" value="Transferase(Phosphotransferase) domain 1"/>
    <property type="match status" value="1"/>
</dbReference>
<feature type="domain" description="Protein kinase" evidence="5">
    <location>
        <begin position="121"/>
        <end position="434"/>
    </location>
</feature>
<dbReference type="SUPFAM" id="SSF56112">
    <property type="entry name" value="Protein kinase-like (PK-like)"/>
    <property type="match status" value="1"/>
</dbReference>
<dbReference type="PANTHER" id="PTHR43851:SF3">
    <property type="entry name" value="COENZYME Q8"/>
    <property type="match status" value="1"/>
</dbReference>
<dbReference type="EC" id="2.7.-.-" evidence="6"/>